<comment type="caution">
    <text evidence="1">The sequence shown here is derived from an EMBL/GenBank/DDBJ whole genome shotgun (WGS) entry which is preliminary data.</text>
</comment>
<dbReference type="AlphaFoldDB" id="A0AAV4WNG5"/>
<evidence type="ECO:0000313" key="1">
    <source>
        <dbReference type="EMBL" id="GIY83491.1"/>
    </source>
</evidence>
<reference evidence="1 2" key="1">
    <citation type="submission" date="2021-06" db="EMBL/GenBank/DDBJ databases">
        <title>Caerostris extrusa draft genome.</title>
        <authorList>
            <person name="Kono N."/>
            <person name="Arakawa K."/>
        </authorList>
    </citation>
    <scope>NUCLEOTIDE SEQUENCE [LARGE SCALE GENOMIC DNA]</scope>
</reference>
<sequence length="103" mass="11995">MTDNIIDKWRIRSMSTAALFDLRRAVNIVQLSLPSIKCTDINFPICFRWQQIEAEPCLMPGKYIVAVFREIKSRLLRPEKCILSHIEIEGRLLLQSGKVHRNT</sequence>
<organism evidence="1 2">
    <name type="scientific">Caerostris extrusa</name>
    <name type="common">Bark spider</name>
    <name type="synonym">Caerostris bankana</name>
    <dbReference type="NCBI Taxonomy" id="172846"/>
    <lineage>
        <taxon>Eukaryota</taxon>
        <taxon>Metazoa</taxon>
        <taxon>Ecdysozoa</taxon>
        <taxon>Arthropoda</taxon>
        <taxon>Chelicerata</taxon>
        <taxon>Arachnida</taxon>
        <taxon>Araneae</taxon>
        <taxon>Araneomorphae</taxon>
        <taxon>Entelegynae</taxon>
        <taxon>Araneoidea</taxon>
        <taxon>Araneidae</taxon>
        <taxon>Caerostris</taxon>
    </lineage>
</organism>
<gene>
    <name evidence="1" type="ORF">CEXT_638091</name>
</gene>
<proteinExistence type="predicted"/>
<evidence type="ECO:0000313" key="2">
    <source>
        <dbReference type="Proteomes" id="UP001054945"/>
    </source>
</evidence>
<keyword evidence="2" id="KW-1185">Reference proteome</keyword>
<name>A0AAV4WNG5_CAEEX</name>
<accession>A0AAV4WNG5</accession>
<dbReference type="Proteomes" id="UP001054945">
    <property type="component" value="Unassembled WGS sequence"/>
</dbReference>
<protein>
    <submittedName>
        <fullName evidence="1">Uncharacterized protein</fullName>
    </submittedName>
</protein>
<dbReference type="EMBL" id="BPLR01016392">
    <property type="protein sequence ID" value="GIY83491.1"/>
    <property type="molecule type" value="Genomic_DNA"/>
</dbReference>